<sequence length="191" mass="21052">MTNDTFQKSITTNNSARFTNLSEEELVIRLSQDRNFIEAGNTLLSFYEDMPNRENFHANYTQNDFQNGGEEYFIDLSGYSNTDVVTKLTVMNDLFANLYDEYPQLIYNGQNQVFIESVVEKASAIVEANSSRTIPACQACVTKWKPRMYAAAFIGGVVGSIGGWQSAWGGAVIGFTAAGWGAQDCLEAAGC</sequence>
<protein>
    <submittedName>
        <fullName evidence="1">Uncharacterized protein</fullName>
    </submittedName>
</protein>
<name>A0A381FII4_9FLAO</name>
<organism evidence="1 2">
    <name type="scientific">Chryseobacterium indoltheticum</name>
    <dbReference type="NCBI Taxonomy" id="254"/>
    <lineage>
        <taxon>Bacteria</taxon>
        <taxon>Pseudomonadati</taxon>
        <taxon>Bacteroidota</taxon>
        <taxon>Flavobacteriia</taxon>
        <taxon>Flavobacteriales</taxon>
        <taxon>Weeksellaceae</taxon>
        <taxon>Chryseobacterium group</taxon>
        <taxon>Chryseobacterium</taxon>
    </lineage>
</organism>
<dbReference type="RefSeq" id="WP_115620114.1">
    <property type="nucleotide sequence ID" value="NZ_UFVR01000004.1"/>
</dbReference>
<accession>A0A381FII4</accession>
<dbReference type="EMBL" id="UFVR01000004">
    <property type="protein sequence ID" value="SUX46355.1"/>
    <property type="molecule type" value="Genomic_DNA"/>
</dbReference>
<dbReference type="Proteomes" id="UP000254282">
    <property type="component" value="Unassembled WGS sequence"/>
</dbReference>
<dbReference type="AlphaFoldDB" id="A0A381FII4"/>
<evidence type="ECO:0000313" key="1">
    <source>
        <dbReference type="EMBL" id="SUX46355.1"/>
    </source>
</evidence>
<reference evidence="1 2" key="1">
    <citation type="submission" date="2018-06" db="EMBL/GenBank/DDBJ databases">
        <authorList>
            <consortium name="Pathogen Informatics"/>
            <person name="Doyle S."/>
        </authorList>
    </citation>
    <scope>NUCLEOTIDE SEQUENCE [LARGE SCALE GENOMIC DNA]</scope>
    <source>
        <strain evidence="1 2">NCTC13532</strain>
    </source>
</reference>
<evidence type="ECO:0000313" key="2">
    <source>
        <dbReference type="Proteomes" id="UP000254282"/>
    </source>
</evidence>
<proteinExistence type="predicted"/>
<gene>
    <name evidence="1" type="ORF">NCTC13532_01888</name>
</gene>